<dbReference type="RefSeq" id="WP_247381104.1">
    <property type="nucleotide sequence ID" value="NZ_JALLGV010000009.1"/>
</dbReference>
<gene>
    <name evidence="1" type="ORF">ACFR9U_20870</name>
</gene>
<dbReference type="AlphaFoldDB" id="A0ABD6CGJ5"/>
<dbReference type="EMBL" id="JBHUDJ010000015">
    <property type="protein sequence ID" value="MFD1589436.1"/>
    <property type="molecule type" value="Genomic_DNA"/>
</dbReference>
<protein>
    <recommendedName>
        <fullName evidence="3">DNA recombination and repair protein Rad51-like C-terminal domain-containing protein</fullName>
    </recommendedName>
</protein>
<keyword evidence="2" id="KW-1185">Reference proteome</keyword>
<accession>A0ABD6CGJ5</accession>
<sequence length="243" mass="26640">MRQLDSIPELPRLEPGLTLLRVAGEGRPLKPLQSLVIDTLLLGDGTGQAVWIDALDHARTDTLSALAPSPRLLDRVSVARGFTAYQHAALVEHLFSLCESDDRDARSVTPDSVSLVVCPAVDGLYRDDDVGEDVAEALLYRVLARLQTLARTLDVPVLVTRWEDDALSAPFETAATRTITCRQTDLGVRFEGGDHETLVYQLPGGYVQTTLAYWAEILDARTPLYERYSVGESQPITPEALEG</sequence>
<dbReference type="Proteomes" id="UP001597119">
    <property type="component" value="Unassembled WGS sequence"/>
</dbReference>
<organism evidence="1 2">
    <name type="scientific">Halorientalis brevis</name>
    <dbReference type="NCBI Taxonomy" id="1126241"/>
    <lineage>
        <taxon>Archaea</taxon>
        <taxon>Methanobacteriati</taxon>
        <taxon>Methanobacteriota</taxon>
        <taxon>Stenosarchaea group</taxon>
        <taxon>Halobacteria</taxon>
        <taxon>Halobacteriales</taxon>
        <taxon>Haloarculaceae</taxon>
        <taxon>Halorientalis</taxon>
    </lineage>
</organism>
<evidence type="ECO:0000313" key="2">
    <source>
        <dbReference type="Proteomes" id="UP001597119"/>
    </source>
</evidence>
<reference evidence="1 2" key="1">
    <citation type="journal article" date="2019" name="Int. J. Syst. Evol. Microbiol.">
        <title>The Global Catalogue of Microorganisms (GCM) 10K type strain sequencing project: providing services to taxonomists for standard genome sequencing and annotation.</title>
        <authorList>
            <consortium name="The Broad Institute Genomics Platform"/>
            <consortium name="The Broad Institute Genome Sequencing Center for Infectious Disease"/>
            <person name="Wu L."/>
            <person name="Ma J."/>
        </authorList>
    </citation>
    <scope>NUCLEOTIDE SEQUENCE [LARGE SCALE GENOMIC DNA]</scope>
    <source>
        <strain evidence="1 2">CGMCC 1.12125</strain>
    </source>
</reference>
<dbReference type="Gene3D" id="3.40.50.300">
    <property type="entry name" value="P-loop containing nucleotide triphosphate hydrolases"/>
    <property type="match status" value="1"/>
</dbReference>
<dbReference type="InterPro" id="IPR027417">
    <property type="entry name" value="P-loop_NTPase"/>
</dbReference>
<evidence type="ECO:0008006" key="3">
    <source>
        <dbReference type="Google" id="ProtNLM"/>
    </source>
</evidence>
<name>A0ABD6CGJ5_9EURY</name>
<comment type="caution">
    <text evidence="1">The sequence shown here is derived from an EMBL/GenBank/DDBJ whole genome shotgun (WGS) entry which is preliminary data.</text>
</comment>
<proteinExistence type="predicted"/>
<evidence type="ECO:0000313" key="1">
    <source>
        <dbReference type="EMBL" id="MFD1589436.1"/>
    </source>
</evidence>